<keyword evidence="3" id="KW-0807">Transducer</keyword>
<organism evidence="9">
    <name type="scientific">Castellaniella ginsengisoli</name>
    <dbReference type="NCBI Taxonomy" id="546114"/>
    <lineage>
        <taxon>Bacteria</taxon>
        <taxon>Pseudomonadati</taxon>
        <taxon>Pseudomonadota</taxon>
        <taxon>Betaproteobacteria</taxon>
        <taxon>Burkholderiales</taxon>
        <taxon>Alcaligenaceae</taxon>
        <taxon>Castellaniella</taxon>
    </lineage>
</organism>
<feature type="domain" description="Methyl-accepting transducer" evidence="6">
    <location>
        <begin position="266"/>
        <end position="495"/>
    </location>
</feature>
<dbReference type="CDD" id="cd00130">
    <property type="entry name" value="PAS"/>
    <property type="match status" value="1"/>
</dbReference>
<comment type="subcellular location">
    <subcellularLocation>
        <location evidence="1">Membrane</location>
    </subcellularLocation>
</comment>
<evidence type="ECO:0000256" key="5">
    <source>
        <dbReference type="SAM" id="Phobius"/>
    </source>
</evidence>
<accession>A0AB39CFN7</accession>
<dbReference type="InterPro" id="IPR004089">
    <property type="entry name" value="MCPsignal_dom"/>
</dbReference>
<dbReference type="GO" id="GO:0007165">
    <property type="term" value="P:signal transduction"/>
    <property type="evidence" value="ECO:0007669"/>
    <property type="project" value="UniProtKB-KW"/>
</dbReference>
<dbReference type="GO" id="GO:0005886">
    <property type="term" value="C:plasma membrane"/>
    <property type="evidence" value="ECO:0007669"/>
    <property type="project" value="TreeGrafter"/>
</dbReference>
<dbReference type="Gene3D" id="3.30.450.20">
    <property type="entry name" value="PAS domain"/>
    <property type="match status" value="1"/>
</dbReference>
<dbReference type="Pfam" id="PF00989">
    <property type="entry name" value="PAS"/>
    <property type="match status" value="1"/>
</dbReference>
<dbReference type="PROSITE" id="PS50111">
    <property type="entry name" value="CHEMOTAXIS_TRANSDUC_2"/>
    <property type="match status" value="1"/>
</dbReference>
<dbReference type="InterPro" id="IPR003660">
    <property type="entry name" value="HAMP_dom"/>
</dbReference>
<dbReference type="PROSITE" id="PS50112">
    <property type="entry name" value="PAS"/>
    <property type="match status" value="1"/>
</dbReference>
<gene>
    <name evidence="9" type="ORF">ABRY99_07360</name>
</gene>
<dbReference type="Gene3D" id="1.10.287.950">
    <property type="entry name" value="Methyl-accepting chemotaxis protein"/>
    <property type="match status" value="1"/>
</dbReference>
<feature type="transmembrane region" description="Helical" evidence="5">
    <location>
        <begin position="187"/>
        <end position="207"/>
    </location>
</feature>
<evidence type="ECO:0000256" key="2">
    <source>
        <dbReference type="ARBA" id="ARBA00029447"/>
    </source>
</evidence>
<dbReference type="GO" id="GO:0006935">
    <property type="term" value="P:chemotaxis"/>
    <property type="evidence" value="ECO:0007669"/>
    <property type="project" value="InterPro"/>
</dbReference>
<dbReference type="NCBIfam" id="TIGR00229">
    <property type="entry name" value="sensory_box"/>
    <property type="match status" value="1"/>
</dbReference>
<dbReference type="PANTHER" id="PTHR43531">
    <property type="entry name" value="PROTEIN ICFG"/>
    <property type="match status" value="1"/>
</dbReference>
<keyword evidence="5" id="KW-0472">Membrane</keyword>
<dbReference type="Pfam" id="PF00672">
    <property type="entry name" value="HAMP"/>
    <property type="match status" value="1"/>
</dbReference>
<dbReference type="CDD" id="cd11386">
    <property type="entry name" value="MCP_signal"/>
    <property type="match status" value="1"/>
</dbReference>
<dbReference type="Pfam" id="PF00015">
    <property type="entry name" value="MCPsignal"/>
    <property type="match status" value="1"/>
</dbReference>
<evidence type="ECO:0000259" key="6">
    <source>
        <dbReference type="PROSITE" id="PS50111"/>
    </source>
</evidence>
<dbReference type="GO" id="GO:0006355">
    <property type="term" value="P:regulation of DNA-templated transcription"/>
    <property type="evidence" value="ECO:0007669"/>
    <property type="project" value="InterPro"/>
</dbReference>
<feature type="domain" description="HAMP" evidence="8">
    <location>
        <begin position="209"/>
        <end position="261"/>
    </location>
</feature>
<feature type="compositionally biased region" description="Low complexity" evidence="4">
    <location>
        <begin position="519"/>
        <end position="536"/>
    </location>
</feature>
<dbReference type="SMART" id="SM00283">
    <property type="entry name" value="MA"/>
    <property type="match status" value="1"/>
</dbReference>
<reference evidence="9" key="1">
    <citation type="submission" date="2024-05" db="EMBL/GenBank/DDBJ databases">
        <authorList>
            <person name="Luo Y.-C."/>
            <person name="Nicholds J."/>
            <person name="Mortimer T."/>
            <person name="Maboni G."/>
        </authorList>
    </citation>
    <scope>NUCLEOTIDE SEQUENCE</scope>
    <source>
        <strain evidence="9">153920</strain>
    </source>
</reference>
<dbReference type="InterPro" id="IPR051310">
    <property type="entry name" value="MCP_chemotaxis"/>
</dbReference>
<keyword evidence="5" id="KW-1133">Transmembrane helix</keyword>
<dbReference type="FunFam" id="1.10.287.950:FF:000001">
    <property type="entry name" value="Methyl-accepting chemotaxis sensory transducer"/>
    <property type="match status" value="1"/>
</dbReference>
<dbReference type="GO" id="GO:0004888">
    <property type="term" value="F:transmembrane signaling receptor activity"/>
    <property type="evidence" value="ECO:0007669"/>
    <property type="project" value="InterPro"/>
</dbReference>
<dbReference type="InterPro" id="IPR004090">
    <property type="entry name" value="Chemotax_Me-accpt_rcpt"/>
</dbReference>
<evidence type="ECO:0000259" key="7">
    <source>
        <dbReference type="PROSITE" id="PS50112"/>
    </source>
</evidence>
<evidence type="ECO:0000256" key="4">
    <source>
        <dbReference type="SAM" id="MobiDB-lite"/>
    </source>
</evidence>
<dbReference type="PANTHER" id="PTHR43531:SF5">
    <property type="entry name" value="METHYL-ACCEPTING CHEMOTAXIS PROTEIN III"/>
    <property type="match status" value="1"/>
</dbReference>
<dbReference type="AlphaFoldDB" id="A0AB39CFN7"/>
<dbReference type="SMART" id="SM00091">
    <property type="entry name" value="PAS"/>
    <property type="match status" value="1"/>
</dbReference>
<dbReference type="RefSeq" id="WP_368642884.1">
    <property type="nucleotide sequence ID" value="NZ_CP158252.1"/>
</dbReference>
<dbReference type="InterPro" id="IPR000014">
    <property type="entry name" value="PAS"/>
</dbReference>
<evidence type="ECO:0000256" key="3">
    <source>
        <dbReference type="PROSITE-ProRule" id="PRU00284"/>
    </source>
</evidence>
<dbReference type="SMART" id="SM00304">
    <property type="entry name" value="HAMP"/>
    <property type="match status" value="1"/>
</dbReference>
<dbReference type="InterPro" id="IPR035965">
    <property type="entry name" value="PAS-like_dom_sf"/>
</dbReference>
<comment type="similarity">
    <text evidence="2">Belongs to the methyl-accepting chemotaxis (MCP) protein family.</text>
</comment>
<dbReference type="SUPFAM" id="SSF55785">
    <property type="entry name" value="PYP-like sensor domain (PAS domain)"/>
    <property type="match status" value="1"/>
</dbReference>
<feature type="transmembrane region" description="Helical" evidence="5">
    <location>
        <begin position="164"/>
        <end position="181"/>
    </location>
</feature>
<evidence type="ECO:0000256" key="1">
    <source>
        <dbReference type="ARBA" id="ARBA00004370"/>
    </source>
</evidence>
<dbReference type="SUPFAM" id="SSF58104">
    <property type="entry name" value="Methyl-accepting chemotaxis protein (MCP) signaling domain"/>
    <property type="match status" value="1"/>
</dbReference>
<dbReference type="InterPro" id="IPR013767">
    <property type="entry name" value="PAS_fold"/>
</dbReference>
<dbReference type="PRINTS" id="PR00260">
    <property type="entry name" value="CHEMTRNSDUCR"/>
</dbReference>
<proteinExistence type="inferred from homology"/>
<dbReference type="CDD" id="cd06225">
    <property type="entry name" value="HAMP"/>
    <property type="match status" value="1"/>
</dbReference>
<dbReference type="EMBL" id="CP158252">
    <property type="protein sequence ID" value="XDJ40786.1"/>
    <property type="molecule type" value="Genomic_DNA"/>
</dbReference>
<sequence>MTEQIHVTGRERALAASDRIVLATDLDGRITYVNQDFLRISGHEPHEVLGASQAILRHPDMPREPFADLMRTVRAGRTWSGLMKNRCRDGDHYWVRIDAAPLFRDGRVAGFTSIRTRPDRAEIEHADRAYRALAQGAGKVRIHEGRIHEGADRLRRPWSLRARLALYVAGVLAALVAQAGAVRADGFSAWLPAVAGGLWAVLGGLALHRATARPLRMMRAEIERIGAGDLSRRLPVDQPEELANLAHGLRILQLNMKLLLVRILESTDIVVAGVRDIARGNDDLAGRTDAQAGSLEQTAASIEELAGTVQQNAGHARQAAELADGLEGLVGRGEASMGDVARTMEGIQGEAGRIADISGVINSIAFQTNILALNASVEAARAGERGRGFAVVAGEVRSLAQRTGEAAREIEALVAASMRAIGAGTEQVAQAGRVSAGIRESAERFAALVREIAHASREQELGIGQASQAVGQIDQATRANVALVAQAAQAADHIRSQAEALGVLVDSFTLFESSTRDTSAALSRGSGPASLSASGS</sequence>
<feature type="domain" description="PAS" evidence="7">
    <location>
        <begin position="21"/>
        <end position="60"/>
    </location>
</feature>
<evidence type="ECO:0000313" key="9">
    <source>
        <dbReference type="EMBL" id="XDJ40786.1"/>
    </source>
</evidence>
<evidence type="ECO:0000259" key="8">
    <source>
        <dbReference type="PROSITE" id="PS50885"/>
    </source>
</evidence>
<keyword evidence="5" id="KW-0812">Transmembrane</keyword>
<name>A0AB39CFN7_9BURK</name>
<dbReference type="PROSITE" id="PS50885">
    <property type="entry name" value="HAMP"/>
    <property type="match status" value="1"/>
</dbReference>
<feature type="region of interest" description="Disordered" evidence="4">
    <location>
        <begin position="514"/>
        <end position="536"/>
    </location>
</feature>
<protein>
    <submittedName>
        <fullName evidence="9">Methyl-accepting chemotaxis protein</fullName>
    </submittedName>
</protein>